<sequence length="143" mass="15863">MGRQSIPICAARRRARVVRTSEQSRSQLKGIRIFSRARRAAGAGTRSRVLSVWGPGRRNYERGLRRSTLSEGPDCNYRLPVQRTEHHFAGALCADAASIRKDPPKTPARAPASADRPLRGHERFRSDVAFGDTISAILFLAII</sequence>
<organism evidence="2 3">
    <name type="scientific">Eumeta variegata</name>
    <name type="common">Bagworm moth</name>
    <name type="synonym">Eumeta japonica</name>
    <dbReference type="NCBI Taxonomy" id="151549"/>
    <lineage>
        <taxon>Eukaryota</taxon>
        <taxon>Metazoa</taxon>
        <taxon>Ecdysozoa</taxon>
        <taxon>Arthropoda</taxon>
        <taxon>Hexapoda</taxon>
        <taxon>Insecta</taxon>
        <taxon>Pterygota</taxon>
        <taxon>Neoptera</taxon>
        <taxon>Endopterygota</taxon>
        <taxon>Lepidoptera</taxon>
        <taxon>Glossata</taxon>
        <taxon>Ditrysia</taxon>
        <taxon>Tineoidea</taxon>
        <taxon>Psychidae</taxon>
        <taxon>Oiketicinae</taxon>
        <taxon>Eumeta</taxon>
    </lineage>
</organism>
<evidence type="ECO:0000313" key="2">
    <source>
        <dbReference type="EMBL" id="GBP66919.1"/>
    </source>
</evidence>
<proteinExistence type="predicted"/>
<gene>
    <name evidence="2" type="ORF">EVAR_60976_1</name>
</gene>
<dbReference type="EMBL" id="BGZK01000971">
    <property type="protein sequence ID" value="GBP66919.1"/>
    <property type="molecule type" value="Genomic_DNA"/>
</dbReference>
<evidence type="ECO:0000256" key="1">
    <source>
        <dbReference type="SAM" id="MobiDB-lite"/>
    </source>
</evidence>
<name>A0A4C1XXB4_EUMVA</name>
<reference evidence="2 3" key="1">
    <citation type="journal article" date="2019" name="Commun. Biol.">
        <title>The bagworm genome reveals a unique fibroin gene that provides high tensile strength.</title>
        <authorList>
            <person name="Kono N."/>
            <person name="Nakamura H."/>
            <person name="Ohtoshi R."/>
            <person name="Tomita M."/>
            <person name="Numata K."/>
            <person name="Arakawa K."/>
        </authorList>
    </citation>
    <scope>NUCLEOTIDE SEQUENCE [LARGE SCALE GENOMIC DNA]</scope>
</reference>
<keyword evidence="3" id="KW-1185">Reference proteome</keyword>
<dbReference type="AlphaFoldDB" id="A0A4C1XXB4"/>
<evidence type="ECO:0000313" key="3">
    <source>
        <dbReference type="Proteomes" id="UP000299102"/>
    </source>
</evidence>
<feature type="region of interest" description="Disordered" evidence="1">
    <location>
        <begin position="99"/>
        <end position="118"/>
    </location>
</feature>
<accession>A0A4C1XXB4</accession>
<protein>
    <submittedName>
        <fullName evidence="2">Uncharacterized protein</fullName>
    </submittedName>
</protein>
<dbReference type="Proteomes" id="UP000299102">
    <property type="component" value="Unassembled WGS sequence"/>
</dbReference>
<comment type="caution">
    <text evidence="2">The sequence shown here is derived from an EMBL/GenBank/DDBJ whole genome shotgun (WGS) entry which is preliminary data.</text>
</comment>